<feature type="region of interest" description="Disordered" evidence="2">
    <location>
        <begin position="593"/>
        <end position="782"/>
    </location>
</feature>
<gene>
    <name evidence="4" type="ORF">BS50DRAFT_530083</name>
</gene>
<feature type="compositionally biased region" description="Acidic residues" evidence="2">
    <location>
        <begin position="773"/>
        <end position="782"/>
    </location>
</feature>
<evidence type="ECO:0000259" key="3">
    <source>
        <dbReference type="PROSITE" id="PS50011"/>
    </source>
</evidence>
<dbReference type="SMART" id="SM00220">
    <property type="entry name" value="S_TKc"/>
    <property type="match status" value="1"/>
</dbReference>
<dbReference type="InterPro" id="IPR051177">
    <property type="entry name" value="CIK-Related_Protein"/>
</dbReference>
<dbReference type="Pfam" id="PF00069">
    <property type="entry name" value="Pkinase"/>
    <property type="match status" value="1"/>
</dbReference>
<dbReference type="Gene3D" id="1.25.10.10">
    <property type="entry name" value="Leucine-rich Repeat Variant"/>
    <property type="match status" value="1"/>
</dbReference>
<dbReference type="Proteomes" id="UP000240883">
    <property type="component" value="Unassembled WGS sequence"/>
</dbReference>
<name>A0A2T2NF42_CORCC</name>
<dbReference type="AlphaFoldDB" id="A0A2T2NF42"/>
<evidence type="ECO:0000256" key="2">
    <source>
        <dbReference type="SAM" id="MobiDB-lite"/>
    </source>
</evidence>
<dbReference type="GO" id="GO:0005524">
    <property type="term" value="F:ATP binding"/>
    <property type="evidence" value="ECO:0007669"/>
    <property type="project" value="InterPro"/>
</dbReference>
<dbReference type="InterPro" id="IPR011989">
    <property type="entry name" value="ARM-like"/>
</dbReference>
<proteinExistence type="predicted"/>
<evidence type="ECO:0000313" key="4">
    <source>
        <dbReference type="EMBL" id="PSN63990.1"/>
    </source>
</evidence>
<dbReference type="Gene3D" id="1.10.510.10">
    <property type="entry name" value="Transferase(Phosphotransferase) domain 1"/>
    <property type="match status" value="1"/>
</dbReference>
<dbReference type="InterPro" id="IPR011009">
    <property type="entry name" value="Kinase-like_dom_sf"/>
</dbReference>
<accession>A0A2T2NF42</accession>
<evidence type="ECO:0000313" key="5">
    <source>
        <dbReference type="Proteomes" id="UP000240883"/>
    </source>
</evidence>
<organism evidence="4 5">
    <name type="scientific">Corynespora cassiicola Philippines</name>
    <dbReference type="NCBI Taxonomy" id="1448308"/>
    <lineage>
        <taxon>Eukaryota</taxon>
        <taxon>Fungi</taxon>
        <taxon>Dikarya</taxon>
        <taxon>Ascomycota</taxon>
        <taxon>Pezizomycotina</taxon>
        <taxon>Dothideomycetes</taxon>
        <taxon>Pleosporomycetidae</taxon>
        <taxon>Pleosporales</taxon>
        <taxon>Corynesporascaceae</taxon>
        <taxon>Corynespora</taxon>
    </lineage>
</organism>
<dbReference type="SUPFAM" id="SSF48371">
    <property type="entry name" value="ARM repeat"/>
    <property type="match status" value="1"/>
</dbReference>
<dbReference type="InterPro" id="IPR000719">
    <property type="entry name" value="Prot_kinase_dom"/>
</dbReference>
<dbReference type="OrthoDB" id="447103at2759"/>
<feature type="compositionally biased region" description="Acidic residues" evidence="2">
    <location>
        <begin position="651"/>
        <end position="668"/>
    </location>
</feature>
<dbReference type="Gene3D" id="3.30.200.20">
    <property type="entry name" value="Phosphorylase Kinase, domain 1"/>
    <property type="match status" value="1"/>
</dbReference>
<dbReference type="InterPro" id="IPR016024">
    <property type="entry name" value="ARM-type_fold"/>
</dbReference>
<feature type="compositionally biased region" description="Polar residues" evidence="2">
    <location>
        <begin position="621"/>
        <end position="636"/>
    </location>
</feature>
<dbReference type="EMBL" id="KZ678139">
    <property type="protein sequence ID" value="PSN63990.1"/>
    <property type="molecule type" value="Genomic_DNA"/>
</dbReference>
<dbReference type="PANTHER" id="PTHR12984:SF3">
    <property type="entry name" value="N-TERMINAL KINASE-LIKE PROTEIN"/>
    <property type="match status" value="1"/>
</dbReference>
<dbReference type="GO" id="GO:0005737">
    <property type="term" value="C:cytoplasm"/>
    <property type="evidence" value="ECO:0007669"/>
    <property type="project" value="TreeGrafter"/>
</dbReference>
<dbReference type="InterPro" id="IPR055231">
    <property type="entry name" value="2AA_helical"/>
</dbReference>
<dbReference type="GO" id="GO:0006409">
    <property type="term" value="P:tRNA export from nucleus"/>
    <property type="evidence" value="ECO:0007669"/>
    <property type="project" value="TreeGrafter"/>
</dbReference>
<dbReference type="GO" id="GO:0004672">
    <property type="term" value="F:protein kinase activity"/>
    <property type="evidence" value="ECO:0007669"/>
    <property type="project" value="InterPro"/>
</dbReference>
<evidence type="ECO:0000256" key="1">
    <source>
        <dbReference type="ARBA" id="ARBA00022737"/>
    </source>
</evidence>
<protein>
    <submittedName>
        <fullName evidence="4">ARM repeat-containing protein</fullName>
    </submittedName>
</protein>
<sequence length="782" mass="84772">MDFLKSAVASAISKGPAFGYSFGDRVDIGDSIWTLHNGTKREDGSKCSIFSFDVTANKSRLPLARNALRKLRTLRHPGVVKVLDTVETESYIYIATERLSPLSWHVKRKSLAEETIKWGLHNIAKTLKFINADATSVHGCIRPASIFFGESGEWKLAGFDALSSMKEDDSVLPTYGGLIPDAGRYMPPEISKGGWDVLRQNPTHAIDAYNFGTLIFEVFNGSYTGSDQLGQMKNIPPTMHQAYKRLLNPNPKARMSVGQFLDQGRRIGGFFQTPLIQITEDIESLGLKSDDERNELLGKLDEVADDFPTEFFKMKVLPELLKSVEFGGGGAKVFGTVMQIGQKLSDEEYDAQITPVVVRLFANPDRAIRVCLLDNLPLMIDHLPQKLVNDKIFPQMVTGFTDVAPVVREQTVKAVLVIVPKLSDRIVNGELLRYLAKTANDEQPGIRTNTTICLGKIARNLGASNRAKVLSAAFARSLRDPFVHARNAALMALAATADVFSEEECATKLLPVIVPSLVDKEKMIRDQAQKTVDIYITRIRKYVQTMPDTALPPSSGTGSAVPRMGTPANDTSWTGWAISSFTNKLASASGDITSGANGAAAQRPSSVPPPASTLEKPTPQPSRSGMALTSTKSAASIPTVVSPDPAAGFNDDVEDFGDDWGGFNDDDAFGNTSSKANTKDEEEDPWGTPAVTAPTTTYDDNGEPDFAGWLAAQSQAKKTVKSPLPKGLAKSSAAKSTRPVVGGRSSSAGTAPKKIVMAPKKEVKKEEPKSKEDEEEGWGDAW</sequence>
<dbReference type="Pfam" id="PF22956">
    <property type="entry name" value="VPS15-like_hel"/>
    <property type="match status" value="1"/>
</dbReference>
<feature type="compositionally biased region" description="Basic and acidic residues" evidence="2">
    <location>
        <begin position="759"/>
        <end position="772"/>
    </location>
</feature>
<dbReference type="SUPFAM" id="SSF56112">
    <property type="entry name" value="Protein kinase-like (PK-like)"/>
    <property type="match status" value="1"/>
</dbReference>
<dbReference type="PROSITE" id="PS50011">
    <property type="entry name" value="PROTEIN_KINASE_DOM"/>
    <property type="match status" value="1"/>
</dbReference>
<dbReference type="PANTHER" id="PTHR12984">
    <property type="entry name" value="SCY1-RELATED S/T PROTEIN KINASE-LIKE"/>
    <property type="match status" value="1"/>
</dbReference>
<keyword evidence="5" id="KW-1185">Reference proteome</keyword>
<feature type="region of interest" description="Disordered" evidence="2">
    <location>
        <begin position="547"/>
        <end position="569"/>
    </location>
</feature>
<feature type="domain" description="Protein kinase" evidence="3">
    <location>
        <begin position="1"/>
        <end position="271"/>
    </location>
</feature>
<reference evidence="4 5" key="1">
    <citation type="journal article" date="2018" name="Front. Microbiol.">
        <title>Genome-Wide Analysis of Corynespora cassiicola Leaf Fall Disease Putative Effectors.</title>
        <authorList>
            <person name="Lopez D."/>
            <person name="Ribeiro S."/>
            <person name="Label P."/>
            <person name="Fumanal B."/>
            <person name="Venisse J.S."/>
            <person name="Kohler A."/>
            <person name="de Oliveira R.R."/>
            <person name="Labutti K."/>
            <person name="Lipzen A."/>
            <person name="Lail K."/>
            <person name="Bauer D."/>
            <person name="Ohm R.A."/>
            <person name="Barry K.W."/>
            <person name="Spatafora J."/>
            <person name="Grigoriev I.V."/>
            <person name="Martin F.M."/>
            <person name="Pujade-Renaud V."/>
        </authorList>
    </citation>
    <scope>NUCLEOTIDE SEQUENCE [LARGE SCALE GENOMIC DNA]</scope>
    <source>
        <strain evidence="4 5">Philippines</strain>
    </source>
</reference>
<keyword evidence="1" id="KW-0677">Repeat</keyword>
<dbReference type="STRING" id="1448308.A0A2T2NF42"/>